<protein>
    <submittedName>
        <fullName evidence="1">Uncharacterized protein</fullName>
    </submittedName>
</protein>
<sequence length="704" mass="78992">MFPTTHPQSCESVVLILNSAPEHEKDRGKGLEGVTLETGNVTRGSKSGSGGYPGDCVHVTRGSSAKVFTRETVDIYTGCLDVGCGHPGDCMCDPVSVSGMFVILEAFDFRGPPPLLSGITKVFYFTYDLVISPTNSAEMEMPTPSKTLKPPDLNEESLDPRIMIALFEIGSLPPVSCSSLPSLKSSDHEAIEQRIAKKFESLLKEIKDIVKHVTSYEQKVTETKESFKETNMSEVTELREKIIELDEINQVLVKKLLASLDLGKKENAKKQEMRLDNQNSEDTVQDCSRDLVNCSKGQNALPETQLSKEKAKHRFPHIQEDNIRLRNNMEQLLQEAEHWSVEHTELSKLIKSYQESQNDINTLKNNGTHSLTQTNNEAAKQELEEQVKRLRRDTYSLHLIATLLENECQILEQRVELLDELHHQKEEPLQGEPAQINHEQNDKEQKPPEADKVKAHEKNTPEVEGAAKLDKEKLEPNPEESQDLKALQKDLEQFAKVLKQKRITLGYTQADVGLTLGVLFGKVFSQTTICRFEALQLSFKNMCKLRPLLQKVEEADNNENLQEICKAETLVQAGKRKRTSIENRVRGNLESMLLQCPKPTLQQISHIAQQLGLEKDVVRVWFCNRRQKGKRSSSDYSQRVDFEAAGAPFAGGPVSFPLKPGPHFGTPGYRDPHFTTLYSSVPFPEGEAFPSVSVPALGSPMRSN</sequence>
<accession>A0ACB9UMU5</accession>
<reference evidence="1" key="1">
    <citation type="submission" date="2022-03" db="EMBL/GenBank/DDBJ databases">
        <title>Genomic analyses of argali, domestic sheep and their hybrids provide insights into chromosomal evolution, heterosis and genetic basis of agronomic traits.</title>
        <authorList>
            <person name="Li M."/>
        </authorList>
    </citation>
    <scope>NUCLEOTIDE SEQUENCE</scope>
    <source>
        <strain evidence="1">F1 hybrid</strain>
    </source>
</reference>
<name>A0ACB9UMU5_9CETA</name>
<dbReference type="Proteomes" id="UP001057279">
    <property type="component" value="Linkage Group LG14"/>
</dbReference>
<proteinExistence type="predicted"/>
<evidence type="ECO:0000313" key="2">
    <source>
        <dbReference type="Proteomes" id="UP001057279"/>
    </source>
</evidence>
<gene>
    <name evidence="1" type="ORF">MJG53_012213</name>
</gene>
<dbReference type="EMBL" id="CM043039">
    <property type="protein sequence ID" value="KAI4574037.1"/>
    <property type="molecule type" value="Genomic_DNA"/>
</dbReference>
<organism evidence="1 2">
    <name type="scientific">Ovis ammon polii x Ovis aries</name>
    <dbReference type="NCBI Taxonomy" id="2918886"/>
    <lineage>
        <taxon>Eukaryota</taxon>
        <taxon>Metazoa</taxon>
        <taxon>Chordata</taxon>
        <taxon>Craniata</taxon>
        <taxon>Vertebrata</taxon>
        <taxon>Euteleostomi</taxon>
        <taxon>Mammalia</taxon>
        <taxon>Eutheria</taxon>
        <taxon>Laurasiatheria</taxon>
        <taxon>Artiodactyla</taxon>
        <taxon>Ruminantia</taxon>
        <taxon>Pecora</taxon>
        <taxon>Bovidae</taxon>
        <taxon>Caprinae</taxon>
        <taxon>Ovis</taxon>
    </lineage>
</organism>
<comment type="caution">
    <text evidence="1">The sequence shown here is derived from an EMBL/GenBank/DDBJ whole genome shotgun (WGS) entry which is preliminary data.</text>
</comment>
<keyword evidence="2" id="KW-1185">Reference proteome</keyword>
<evidence type="ECO:0000313" key="1">
    <source>
        <dbReference type="EMBL" id="KAI4574037.1"/>
    </source>
</evidence>